<dbReference type="EMBL" id="MU971365">
    <property type="protein sequence ID" value="KAK9237734.1"/>
    <property type="molecule type" value="Genomic_DNA"/>
</dbReference>
<accession>A0ACC3T2U3</accession>
<evidence type="ECO:0000313" key="1">
    <source>
        <dbReference type="EMBL" id="KAK9237734.1"/>
    </source>
</evidence>
<evidence type="ECO:0000313" key="2">
    <source>
        <dbReference type="Proteomes" id="UP001433508"/>
    </source>
</evidence>
<reference evidence="2" key="1">
    <citation type="journal article" date="2024" name="Front. Bioeng. Biotechnol.">
        <title>Genome-scale model development and genomic sequencing of the oleaginous clade Lipomyces.</title>
        <authorList>
            <person name="Czajka J.J."/>
            <person name="Han Y."/>
            <person name="Kim J."/>
            <person name="Mondo S.J."/>
            <person name="Hofstad B.A."/>
            <person name="Robles A."/>
            <person name="Haridas S."/>
            <person name="Riley R."/>
            <person name="LaButti K."/>
            <person name="Pangilinan J."/>
            <person name="Andreopoulos W."/>
            <person name="Lipzen A."/>
            <person name="Yan J."/>
            <person name="Wang M."/>
            <person name="Ng V."/>
            <person name="Grigoriev I.V."/>
            <person name="Spatafora J.W."/>
            <person name="Magnuson J.K."/>
            <person name="Baker S.E."/>
            <person name="Pomraning K.R."/>
        </authorList>
    </citation>
    <scope>NUCLEOTIDE SEQUENCE [LARGE SCALE GENOMIC DNA]</scope>
    <source>
        <strain evidence="2">CBS 7786</strain>
    </source>
</reference>
<dbReference type="Proteomes" id="UP001433508">
    <property type="component" value="Unassembled WGS sequence"/>
</dbReference>
<sequence length="200" mass="22179">MTRSSASGRTTANYAKLNFPFLTPAEFSEACESFLPRLHHSGITSRLLPSTEKDLFDGIETTTVREHHNVSVTTKAFVLLSPIYSLPVLYFSSTYANLHTGESTPITLVEDVYKYVVANPSQISILREPTIPAVSWSGAISQCEHPLYHDLLCFYIHPCRTSDVMNTLNEDPEIPGITLQSYLALWIGVFGPTVGIAVRE</sequence>
<keyword evidence="2" id="KW-1185">Reference proteome</keyword>
<gene>
    <name evidence="1" type="ORF">V1525DRAFT_148728</name>
</gene>
<organism evidence="1 2">
    <name type="scientific">Lipomyces kononenkoae</name>
    <name type="common">Yeast</name>
    <dbReference type="NCBI Taxonomy" id="34357"/>
    <lineage>
        <taxon>Eukaryota</taxon>
        <taxon>Fungi</taxon>
        <taxon>Dikarya</taxon>
        <taxon>Ascomycota</taxon>
        <taxon>Saccharomycotina</taxon>
        <taxon>Lipomycetes</taxon>
        <taxon>Lipomycetales</taxon>
        <taxon>Lipomycetaceae</taxon>
        <taxon>Lipomyces</taxon>
    </lineage>
</organism>
<name>A0ACC3T2U3_LIPKO</name>
<proteinExistence type="predicted"/>
<comment type="caution">
    <text evidence="1">The sequence shown here is derived from an EMBL/GenBank/DDBJ whole genome shotgun (WGS) entry which is preliminary data.</text>
</comment>
<protein>
    <submittedName>
        <fullName evidence="1">Uncharacterized protein</fullName>
    </submittedName>
</protein>